<dbReference type="GO" id="GO:0031490">
    <property type="term" value="F:chromatin DNA binding"/>
    <property type="evidence" value="ECO:0007669"/>
    <property type="project" value="TreeGrafter"/>
</dbReference>
<dbReference type="Pfam" id="PF09733">
    <property type="entry name" value="VEFS-Box"/>
    <property type="match status" value="1"/>
</dbReference>
<comment type="similarity">
    <text evidence="1">Belongs to the VEFS (VRN2-EMF2-FIS2-SU(Z)12) family.</text>
</comment>
<dbReference type="PROSITE" id="PS00028">
    <property type="entry name" value="ZINC_FINGER_C2H2_1"/>
    <property type="match status" value="1"/>
</dbReference>
<dbReference type="AlphaFoldDB" id="A0A9W4WLP1"/>
<organism evidence="9 10">
    <name type="scientific">Funneliformis geosporum</name>
    <dbReference type="NCBI Taxonomy" id="1117311"/>
    <lineage>
        <taxon>Eukaryota</taxon>
        <taxon>Fungi</taxon>
        <taxon>Fungi incertae sedis</taxon>
        <taxon>Mucoromycota</taxon>
        <taxon>Glomeromycotina</taxon>
        <taxon>Glomeromycetes</taxon>
        <taxon>Glomerales</taxon>
        <taxon>Glomeraceae</taxon>
        <taxon>Funneliformis</taxon>
    </lineage>
</organism>
<evidence type="ECO:0000313" key="9">
    <source>
        <dbReference type="EMBL" id="CAI2170799.1"/>
    </source>
</evidence>
<dbReference type="Proteomes" id="UP001153678">
    <property type="component" value="Unassembled WGS sequence"/>
</dbReference>
<dbReference type="PROSITE" id="PS50157">
    <property type="entry name" value="ZINC_FINGER_C2H2_2"/>
    <property type="match status" value="1"/>
</dbReference>
<evidence type="ECO:0000256" key="7">
    <source>
        <dbReference type="PROSITE-ProRule" id="PRU00042"/>
    </source>
</evidence>
<evidence type="ECO:0000256" key="4">
    <source>
        <dbReference type="ARBA" id="ARBA00022833"/>
    </source>
</evidence>
<feature type="domain" description="C2H2-type" evidence="8">
    <location>
        <begin position="328"/>
        <end position="356"/>
    </location>
</feature>
<dbReference type="GO" id="GO:0005634">
    <property type="term" value="C:nucleus"/>
    <property type="evidence" value="ECO:0007669"/>
    <property type="project" value="TreeGrafter"/>
</dbReference>
<keyword evidence="6" id="KW-0804">Transcription</keyword>
<name>A0A9W4WLP1_9GLOM</name>
<dbReference type="CDD" id="cd21553">
    <property type="entry name" value="VEFS-box_EMF2-like"/>
    <property type="match status" value="1"/>
</dbReference>
<evidence type="ECO:0000256" key="6">
    <source>
        <dbReference type="ARBA" id="ARBA00023163"/>
    </source>
</evidence>
<accession>A0A9W4WLP1</accession>
<protein>
    <submittedName>
        <fullName evidence="9">12787_t:CDS:1</fullName>
    </submittedName>
</protein>
<evidence type="ECO:0000256" key="1">
    <source>
        <dbReference type="ARBA" id="ARBA00007416"/>
    </source>
</evidence>
<proteinExistence type="inferred from homology"/>
<keyword evidence="3 7" id="KW-0863">Zinc-finger</keyword>
<evidence type="ECO:0000313" key="10">
    <source>
        <dbReference type="Proteomes" id="UP001153678"/>
    </source>
</evidence>
<gene>
    <name evidence="9" type="ORF">FWILDA_LOCUS4759</name>
</gene>
<dbReference type="EMBL" id="CAMKVN010000743">
    <property type="protein sequence ID" value="CAI2170799.1"/>
    <property type="molecule type" value="Genomic_DNA"/>
</dbReference>
<comment type="caution">
    <text evidence="9">The sequence shown here is derived from an EMBL/GenBank/DDBJ whole genome shotgun (WGS) entry which is preliminary data.</text>
</comment>
<dbReference type="PANTHER" id="PTHR22597">
    <property type="entry name" value="POLYCOMB GROUP PROTEIN"/>
    <property type="match status" value="1"/>
</dbReference>
<dbReference type="GO" id="GO:0008270">
    <property type="term" value="F:zinc ion binding"/>
    <property type="evidence" value="ECO:0007669"/>
    <property type="project" value="UniProtKB-KW"/>
</dbReference>
<sequence>MVNRAIKSIVDQNRVSSLFRETFTGPSCLYHWLINHRTKSFLRRNLSYIQKTRRKVVRTSNIKQRERRFTLEDLCKRREQEEKIVSTSRVQRTLQLTFDGLVAYASHSPGNRSRLHIECEINLFEVSKKKLPSNIMKKRKLNNGKFDLCDFQLIHRSTVPLVMDENGCSVKETLVIEPFSTNLSGDNSQDVVIGFRLYAINSQSWPPVRSDSLKKLINGEKKNFHLIPNLVDCSDGRRILCTQMIAIEDGKFCNEDHYELGLNFAREKGSIIESNWKMRFSVNWEYKVHLPLKPMMPKPVPITQNDDPPVTFIYRVADCELHQAVRGFRCPWCLNLFKDNTCLMIHLRNNHMHLKFGIKNGKQPPSDRVIVVNSNDDLSELDFFDIDKREGTWNPKPFVYPVKRYTTTPVALSSLPSQTFYHSHTFMPFIGDENVNDSEDDICTHWVEQLNDETLDEISDVNDKEKLMMKIWNRFIEPQKGLADRNLPEVCIQFSKTRGDLIISLDLRNEFAFHLLNILEFQLIDSQCVAKCLSYVDKVKHNKK</sequence>
<keyword evidence="2" id="KW-0479">Metal-binding</keyword>
<evidence type="ECO:0000256" key="5">
    <source>
        <dbReference type="ARBA" id="ARBA00023015"/>
    </source>
</evidence>
<dbReference type="InterPro" id="IPR019135">
    <property type="entry name" value="Polycomb_protein_VEFS-Box"/>
</dbReference>
<dbReference type="PANTHER" id="PTHR22597:SF0">
    <property type="entry name" value="POLYCOMB PROTEIN SUZ12"/>
    <property type="match status" value="1"/>
</dbReference>
<evidence type="ECO:0000256" key="3">
    <source>
        <dbReference type="ARBA" id="ARBA00022771"/>
    </source>
</evidence>
<evidence type="ECO:0000256" key="2">
    <source>
        <dbReference type="ARBA" id="ARBA00022723"/>
    </source>
</evidence>
<keyword evidence="5" id="KW-0805">Transcription regulation</keyword>
<dbReference type="InterPro" id="IPR013087">
    <property type="entry name" value="Znf_C2H2_type"/>
</dbReference>
<dbReference type="OrthoDB" id="166746at2759"/>
<keyword evidence="4" id="KW-0862">Zinc</keyword>
<reference evidence="9" key="1">
    <citation type="submission" date="2022-08" db="EMBL/GenBank/DDBJ databases">
        <authorList>
            <person name="Kallberg Y."/>
            <person name="Tangrot J."/>
            <person name="Rosling A."/>
        </authorList>
    </citation>
    <scope>NUCLEOTIDE SEQUENCE</scope>
    <source>
        <strain evidence="9">Wild A</strain>
    </source>
</reference>
<evidence type="ECO:0000259" key="8">
    <source>
        <dbReference type="PROSITE" id="PS50157"/>
    </source>
</evidence>
<keyword evidence="10" id="KW-1185">Reference proteome</keyword>